<dbReference type="GO" id="GO:0000349">
    <property type="term" value="P:generation of catalytic spliceosome for first transesterification step"/>
    <property type="evidence" value="ECO:0007669"/>
    <property type="project" value="TreeGrafter"/>
</dbReference>
<keyword evidence="8" id="KW-0677">Repeat</keyword>
<dbReference type="Gene3D" id="3.60.21.10">
    <property type="match status" value="1"/>
</dbReference>
<dbReference type="Gene3D" id="1.25.40.10">
    <property type="entry name" value="Tetratricopeptide repeat domain"/>
    <property type="match status" value="3"/>
</dbReference>
<evidence type="ECO:0000256" key="13">
    <source>
        <dbReference type="PROSITE-ProRule" id="PRU00331"/>
    </source>
</evidence>
<feature type="region of interest" description="Disordered" evidence="14">
    <location>
        <begin position="670"/>
        <end position="715"/>
    </location>
</feature>
<evidence type="ECO:0000256" key="7">
    <source>
        <dbReference type="ARBA" id="ARBA00022728"/>
    </source>
</evidence>
<dbReference type="eggNOG" id="KOG2047">
    <property type="taxonomic scope" value="Eukaryota"/>
</dbReference>
<keyword evidence="5" id="KW-0507">mRNA processing</keyword>
<dbReference type="GO" id="GO:0071007">
    <property type="term" value="C:U2-type catalytic step 2 spliceosome"/>
    <property type="evidence" value="ECO:0007669"/>
    <property type="project" value="TreeGrafter"/>
</dbReference>
<dbReference type="CDD" id="cd07383">
    <property type="entry name" value="MPP_Dcr2"/>
    <property type="match status" value="1"/>
</dbReference>
<dbReference type="PANTHER" id="PTHR11246:SF5">
    <property type="entry name" value="PRE-MRNA-SPLICING FACTOR SYF1"/>
    <property type="match status" value="1"/>
</dbReference>
<dbReference type="InterPro" id="IPR003107">
    <property type="entry name" value="HAT"/>
</dbReference>
<comment type="similarity">
    <text evidence="3">Belongs to the crooked-neck family.</text>
</comment>
<dbReference type="InterPro" id="IPR006155">
    <property type="entry name" value="Josephin"/>
</dbReference>
<dbReference type="eggNOG" id="KOG2934">
    <property type="taxonomic scope" value="Eukaryota"/>
</dbReference>
<evidence type="ECO:0000313" key="17">
    <source>
        <dbReference type="EMBL" id="EFN54946.1"/>
    </source>
</evidence>
<comment type="subcellular location">
    <subcellularLocation>
        <location evidence="2">Nucleus</location>
    </subcellularLocation>
</comment>
<keyword evidence="12" id="KW-0539">Nucleus</keyword>
<feature type="active site" evidence="13">
    <location>
        <position position="132"/>
    </location>
</feature>
<dbReference type="KEGG" id="cvr:CHLNCDRAFT_134697"/>
<feature type="transmembrane region" description="Helical" evidence="15">
    <location>
        <begin position="1090"/>
        <end position="1115"/>
    </location>
</feature>
<keyword evidence="9" id="KW-0833">Ubl conjugation pathway</keyword>
<dbReference type="InterPro" id="IPR055433">
    <property type="entry name" value="HAT_Syf1-like_N"/>
</dbReference>
<keyword evidence="15" id="KW-1133">Transmembrane helix</keyword>
<dbReference type="SUPFAM" id="SSF48452">
    <property type="entry name" value="TPR-like"/>
    <property type="match status" value="3"/>
</dbReference>
<evidence type="ECO:0000256" key="8">
    <source>
        <dbReference type="ARBA" id="ARBA00022737"/>
    </source>
</evidence>
<reference evidence="17 18" key="1">
    <citation type="journal article" date="2010" name="Plant Cell">
        <title>The Chlorella variabilis NC64A genome reveals adaptation to photosymbiosis, coevolution with viruses, and cryptic sex.</title>
        <authorList>
            <person name="Blanc G."/>
            <person name="Duncan G."/>
            <person name="Agarkova I."/>
            <person name="Borodovsky M."/>
            <person name="Gurnon J."/>
            <person name="Kuo A."/>
            <person name="Lindquist E."/>
            <person name="Lucas S."/>
            <person name="Pangilinan J."/>
            <person name="Polle J."/>
            <person name="Salamov A."/>
            <person name="Terry A."/>
            <person name="Yamada T."/>
            <person name="Dunigan D.D."/>
            <person name="Grigoriev I.V."/>
            <person name="Claverie J.M."/>
            <person name="Van Etten J.L."/>
        </authorList>
    </citation>
    <scope>NUCLEOTIDE SEQUENCE [LARGE SCALE GENOMIC DNA]</scope>
    <source>
        <strain evidence="17 18">NC64A</strain>
    </source>
</reference>
<dbReference type="InterPro" id="IPR011990">
    <property type="entry name" value="TPR-like_helical_dom_sf"/>
</dbReference>
<evidence type="ECO:0000256" key="4">
    <source>
        <dbReference type="ARBA" id="ARBA00012759"/>
    </source>
</evidence>
<dbReference type="OrthoDB" id="10067343at2759"/>
<dbReference type="EMBL" id="GL433846">
    <property type="protein sequence ID" value="EFN54946.1"/>
    <property type="molecule type" value="Genomic_DNA"/>
</dbReference>
<feature type="domain" description="Josephin" evidence="16">
    <location>
        <begin position="4"/>
        <end position="179"/>
    </location>
</feature>
<keyword evidence="18" id="KW-1185">Reference proteome</keyword>
<evidence type="ECO:0000256" key="15">
    <source>
        <dbReference type="SAM" id="Phobius"/>
    </source>
</evidence>
<keyword evidence="15" id="KW-0472">Membrane</keyword>
<dbReference type="InParanoid" id="E1ZGJ7"/>
<evidence type="ECO:0000259" key="16">
    <source>
        <dbReference type="PROSITE" id="PS50957"/>
    </source>
</evidence>
<dbReference type="AlphaFoldDB" id="E1ZGJ7"/>
<dbReference type="InterPro" id="IPR045075">
    <property type="entry name" value="Syf1-like"/>
</dbReference>
<evidence type="ECO:0000256" key="6">
    <source>
        <dbReference type="ARBA" id="ARBA00022670"/>
    </source>
</evidence>
<dbReference type="Pfam" id="PF23231">
    <property type="entry name" value="HAT_Syf1_CNRKL1_C"/>
    <property type="match status" value="1"/>
</dbReference>
<protein>
    <recommendedName>
        <fullName evidence="4">ubiquitinyl hydrolase 1</fullName>
        <ecNumber evidence="4">3.4.19.12</ecNumber>
    </recommendedName>
</protein>
<keyword evidence="7" id="KW-0747">Spliceosome</keyword>
<keyword evidence="15" id="KW-0812">Transmembrane</keyword>
<feature type="active site" evidence="13">
    <location>
        <position position="17"/>
    </location>
</feature>
<dbReference type="SMART" id="SM00386">
    <property type="entry name" value="HAT"/>
    <property type="match status" value="7"/>
</dbReference>
<feature type="compositionally biased region" description="Acidic residues" evidence="14">
    <location>
        <begin position="688"/>
        <end position="713"/>
    </location>
</feature>
<evidence type="ECO:0000256" key="12">
    <source>
        <dbReference type="ARBA" id="ARBA00023242"/>
    </source>
</evidence>
<dbReference type="InterPro" id="IPR029052">
    <property type="entry name" value="Metallo-depent_PP-like"/>
</dbReference>
<dbReference type="SMART" id="SM01246">
    <property type="entry name" value="Josephin"/>
    <property type="match status" value="1"/>
</dbReference>
<dbReference type="InterPro" id="IPR004843">
    <property type="entry name" value="Calcineurin-like_PHP"/>
</dbReference>
<evidence type="ECO:0000256" key="3">
    <source>
        <dbReference type="ARBA" id="ARBA00008644"/>
    </source>
</evidence>
<proteinExistence type="inferred from homology"/>
<dbReference type="GO" id="GO:0006508">
    <property type="term" value="P:proteolysis"/>
    <property type="evidence" value="ECO:0007669"/>
    <property type="project" value="UniProtKB-KW"/>
</dbReference>
<dbReference type="Proteomes" id="UP000008141">
    <property type="component" value="Unassembled WGS sequence"/>
</dbReference>
<sequence>MAESAPGYHERQRLQQCLLHTLNNLFQQRVFDSVELDGIANQLAPGRLPILHPHRTLFLGNWDVNVMELALRRHGKKLHWCDLRDLSFAHLDLDACWGLLLNVKGEGALSRILGGRHWLALKSFGGRWWDLDSTLPAPQPIGSSSCAAAVSVGSRVEGSDLHAEASGSSGNGGSDTHHAGHATEDGEAAAAAAALWHAYLSERLVAVRGLSPAHPAVESLNNTFERAMVSMHKMPRIWLMYLDFMAVQAYITRMRRLFDRALTSLPVTQHERVWPLYLRFIGQPGIPMETAVRVYRRYLKLEPTHAEEFIAYLKIKQLWGEAARAVRTVDPDKAVGKPHTLWVAFAKLYERHSDLPNARIIFEKAAQARLKYVDDLAAVWCEWAEMELRHKNFRRALDVMRRATQRPARTRSREEEAGLPVQERLYRSLKLWSFYVDLEESLGTLDSTKEVYEAILDLRIATAQIVLNYAALMLEHKFFEEAFRVYERGISLFKYPHVKDIWTAYLTQVREVYESAIEAQPPYALTDGDTRTLCLRYAALERRLGEVDRARAIFVHAASLADPRSDRDFWAEWNAFEVKHGNEDTFREMLRIKRSVAASFSQQHFNTTIIDAAAVVGEAGAKRKREGGDDMAALEAAVAGAAAAPAPAALEPGTRVRGFVSAGVIQQGKEEEAAAAGGGAAAAPANPEELELGEEEEEAEEAAGEGDGGDGEDGVQVQQQAVPEGVFGSLGDKFAKRQKIEGADGTFRILQLADLHVGEGQSDSKTLEVVQTVLEAEQPALVVMSGDQVSGFAYPAANLLGHLSRLLFSGASWYEQQWRRIVAPLHKAGVRYAAILGNHDGEADLSRRQVVELGGAAGGGLSLTQPGPSHLTGAGNYYLDVCDAQGQQVAARIWMLDSGNRGCGRLAWGWGCVGADTVAWVRREAEQLPRVPSLAFIHVPIPQMFQAWNGGSSANGTKGELVGCPGMDSGFFELAREMGIHAIYSGHDHNNDFAASLDGIRLAYGRKTGYGSYGPTGGLLHGARVIELRLGQDTAHSPTWIRQEDGSRREQADVNAPRPFRQQVCALDESSCDTHLGPEFCLRLREARSFFVVAGVTLTVAAACVFTGLAAGALARHARRGWRQTRGWEQVAAADSSPHDVDTSV</sequence>
<feature type="region of interest" description="Disordered" evidence="14">
    <location>
        <begin position="161"/>
        <end position="181"/>
    </location>
</feature>
<dbReference type="Pfam" id="PF00149">
    <property type="entry name" value="Metallophos"/>
    <property type="match status" value="1"/>
</dbReference>
<name>E1ZGJ7_CHLVA</name>
<evidence type="ECO:0000313" key="18">
    <source>
        <dbReference type="Proteomes" id="UP000008141"/>
    </source>
</evidence>
<dbReference type="PANTHER" id="PTHR11246">
    <property type="entry name" value="PRE-MRNA SPLICING FACTOR"/>
    <property type="match status" value="1"/>
</dbReference>
<dbReference type="STRING" id="554065.E1ZGJ7"/>
<keyword evidence="11" id="KW-0508">mRNA splicing</keyword>
<organism evidence="18">
    <name type="scientific">Chlorella variabilis</name>
    <name type="common">Green alga</name>
    <dbReference type="NCBI Taxonomy" id="554065"/>
    <lineage>
        <taxon>Eukaryota</taxon>
        <taxon>Viridiplantae</taxon>
        <taxon>Chlorophyta</taxon>
        <taxon>core chlorophytes</taxon>
        <taxon>Trebouxiophyceae</taxon>
        <taxon>Chlorellales</taxon>
        <taxon>Chlorellaceae</taxon>
        <taxon>Chlorella clade</taxon>
        <taxon>Chlorella</taxon>
    </lineage>
</organism>
<keyword evidence="6" id="KW-0645">Protease</keyword>
<keyword evidence="10 13" id="KW-0378">Hydrolase</keyword>
<dbReference type="Gene3D" id="3.90.70.40">
    <property type="match status" value="1"/>
</dbReference>
<evidence type="ECO:0000256" key="1">
    <source>
        <dbReference type="ARBA" id="ARBA00000707"/>
    </source>
</evidence>
<dbReference type="eggNOG" id="KOG1432">
    <property type="taxonomic scope" value="Eukaryota"/>
</dbReference>
<dbReference type="GO" id="GO:0000974">
    <property type="term" value="C:Prp19 complex"/>
    <property type="evidence" value="ECO:0007669"/>
    <property type="project" value="TreeGrafter"/>
</dbReference>
<dbReference type="SUPFAM" id="SSF56300">
    <property type="entry name" value="Metallo-dependent phosphatases"/>
    <property type="match status" value="1"/>
</dbReference>
<dbReference type="EC" id="3.4.19.12" evidence="4"/>
<dbReference type="GO" id="GO:0016579">
    <property type="term" value="P:protein deubiquitination"/>
    <property type="evidence" value="ECO:0007669"/>
    <property type="project" value="InterPro"/>
</dbReference>
<evidence type="ECO:0000256" key="5">
    <source>
        <dbReference type="ARBA" id="ARBA00022664"/>
    </source>
</evidence>
<dbReference type="GO" id="GO:0071014">
    <property type="term" value="C:post-mRNA release spliceosomal complex"/>
    <property type="evidence" value="ECO:0007669"/>
    <property type="project" value="TreeGrafter"/>
</dbReference>
<dbReference type="FunFam" id="1.25.40.10:FF:000137">
    <property type="entry name" value="Pre-mRNA-splicing factor syf1"/>
    <property type="match status" value="1"/>
</dbReference>
<evidence type="ECO:0000256" key="14">
    <source>
        <dbReference type="SAM" id="MobiDB-lite"/>
    </source>
</evidence>
<dbReference type="PROSITE" id="PS50957">
    <property type="entry name" value="JOSEPHIN"/>
    <property type="match status" value="1"/>
</dbReference>
<evidence type="ECO:0000256" key="2">
    <source>
        <dbReference type="ARBA" id="ARBA00004123"/>
    </source>
</evidence>
<dbReference type="GO" id="GO:0004843">
    <property type="term" value="F:cysteine-type deubiquitinase activity"/>
    <property type="evidence" value="ECO:0007669"/>
    <property type="project" value="UniProtKB-EC"/>
</dbReference>
<dbReference type="InterPro" id="IPR055430">
    <property type="entry name" value="HAT_Syf1_CNRKL1_C"/>
</dbReference>
<dbReference type="RefSeq" id="XP_005847048.1">
    <property type="nucleotide sequence ID" value="XM_005846986.1"/>
</dbReference>
<dbReference type="Pfam" id="PF23233">
    <property type="entry name" value="HAT_Syf1_CNRKL1_N"/>
    <property type="match status" value="1"/>
</dbReference>
<dbReference type="GeneID" id="17354249"/>
<dbReference type="Pfam" id="PF02099">
    <property type="entry name" value="Josephin"/>
    <property type="match status" value="1"/>
</dbReference>
<evidence type="ECO:0000256" key="9">
    <source>
        <dbReference type="ARBA" id="ARBA00022786"/>
    </source>
</evidence>
<gene>
    <name evidence="17" type="ORF">CHLNCDRAFT_134697</name>
</gene>
<accession>E1ZGJ7</accession>
<evidence type="ECO:0000256" key="10">
    <source>
        <dbReference type="ARBA" id="ARBA00022801"/>
    </source>
</evidence>
<evidence type="ECO:0000256" key="11">
    <source>
        <dbReference type="ARBA" id="ARBA00023187"/>
    </source>
</evidence>
<feature type="active site" evidence="13">
    <location>
        <position position="117"/>
    </location>
</feature>
<comment type="catalytic activity">
    <reaction evidence="1">
        <text>Thiol-dependent hydrolysis of ester, thioester, amide, peptide and isopeptide bonds formed by the C-terminal Gly of ubiquitin (a 76-residue protein attached to proteins as an intracellular targeting signal).</text>
        <dbReference type="EC" id="3.4.19.12"/>
    </reaction>
</comment>